<gene>
    <name evidence="4" type="ORF">ENP86_05350</name>
</gene>
<keyword evidence="2" id="KW-0472">Membrane</keyword>
<dbReference type="PANTHER" id="PTHR41259:SF1">
    <property type="entry name" value="DOUBLE-STRAND BREAK REPAIR RAD50 ATPASE, PUTATIVE-RELATED"/>
    <property type="match status" value="1"/>
</dbReference>
<keyword evidence="2" id="KW-1133">Transmembrane helix</keyword>
<dbReference type="InterPro" id="IPR038729">
    <property type="entry name" value="Rad50/SbcC_AAA"/>
</dbReference>
<dbReference type="AlphaFoldDB" id="A0A7V0Z5M8"/>
<dbReference type="Pfam" id="PF13476">
    <property type="entry name" value="AAA_23"/>
    <property type="match status" value="1"/>
</dbReference>
<evidence type="ECO:0000256" key="2">
    <source>
        <dbReference type="SAM" id="Phobius"/>
    </source>
</evidence>
<dbReference type="GO" id="GO:0006302">
    <property type="term" value="P:double-strand break repair"/>
    <property type="evidence" value="ECO:0007669"/>
    <property type="project" value="InterPro"/>
</dbReference>
<dbReference type="GO" id="GO:0016887">
    <property type="term" value="F:ATP hydrolysis activity"/>
    <property type="evidence" value="ECO:0007669"/>
    <property type="project" value="InterPro"/>
</dbReference>
<sequence length="691" mass="81654">MKIKKIKLRDYGPIKEFYLEPGNFNVIFGNNETGKTTLVEALTAILFKTRTRYGKPENISIELEKDKKIVTLPASKQFKILSRTEIAPLLYIPSSESELYEKSDAQIKFWDSLKLMLSQTGSQIPFAVLIKKLREGIGYQPKQNDWGLEKKKLLGNENNRLNQLKNYIREIGAIEHKKKELKRLNENYNKLSETLEEIERSRKYKLYQHIKKVYNDYIDKKNSLIFYRRYSEEDLRRWQELEIKKNNIDDQLKRREETEKEIQRLKEAYEQTSRKHELIEKYNIKTRINQYKEIEKEPNYFYPIVIFLIGFITLILSFRLNFSMLIPLTIFLISIISVTIVAIKKSQIRIKQYRKEQFVNDAKLILPEIQNFEDIEKKIQNLEDEKIRINAIIDTKKGLLNNLNTTITREEIEKEIEELRKKTGCAEIGQLKEKIEEKNTIDKEIRGLGAELNKYLDEKDESKWQRLIDEKKVPPPMKEVEINNASEIEDELKKTKAEIDEIQTEIKVFDEVKKKQYDITDEKGILQEIAGLENRLKNYTLELQAVKKAEEILNQMSNELDNFIENILSGENSLSEYFYEVTRKYKKIKIENQDFVVVDEDGNEYPINLLSSGARDQLLLCFRFSALKKLFPTGTFLFLDDAFIFADWERRCRLAELLKKFVDEGNQVFYFTSDEHSRDLLARYGASVTAL</sequence>
<feature type="transmembrane region" description="Helical" evidence="2">
    <location>
        <begin position="300"/>
        <end position="318"/>
    </location>
</feature>
<dbReference type="SUPFAM" id="SSF52540">
    <property type="entry name" value="P-loop containing nucleoside triphosphate hydrolases"/>
    <property type="match status" value="1"/>
</dbReference>
<dbReference type="InterPro" id="IPR027417">
    <property type="entry name" value="P-loop_NTPase"/>
</dbReference>
<feature type="domain" description="Rad50/SbcC-type AAA" evidence="3">
    <location>
        <begin position="5"/>
        <end position="200"/>
    </location>
</feature>
<keyword evidence="1" id="KW-0175">Coiled coil</keyword>
<proteinExistence type="predicted"/>
<evidence type="ECO:0000256" key="1">
    <source>
        <dbReference type="SAM" id="Coils"/>
    </source>
</evidence>
<evidence type="ECO:0000313" key="4">
    <source>
        <dbReference type="EMBL" id="HDY58959.1"/>
    </source>
</evidence>
<organism evidence="4">
    <name type="scientific">candidate division WOR-3 bacterium</name>
    <dbReference type="NCBI Taxonomy" id="2052148"/>
    <lineage>
        <taxon>Bacteria</taxon>
        <taxon>Bacteria division WOR-3</taxon>
    </lineage>
</organism>
<comment type="caution">
    <text evidence="4">The sequence shown here is derived from an EMBL/GenBank/DDBJ whole genome shotgun (WGS) entry which is preliminary data.</text>
</comment>
<protein>
    <recommendedName>
        <fullName evidence="3">Rad50/SbcC-type AAA domain-containing protein</fullName>
    </recommendedName>
</protein>
<feature type="coiled-coil region" evidence="1">
    <location>
        <begin position="164"/>
        <end position="201"/>
    </location>
</feature>
<name>A0A7V0Z5M8_UNCW3</name>
<dbReference type="EMBL" id="DSKY01000014">
    <property type="protein sequence ID" value="HDY58959.1"/>
    <property type="molecule type" value="Genomic_DNA"/>
</dbReference>
<dbReference type="PANTHER" id="PTHR41259">
    <property type="entry name" value="DOUBLE-STRAND BREAK REPAIR RAD50 ATPASE, PUTATIVE-RELATED"/>
    <property type="match status" value="1"/>
</dbReference>
<evidence type="ECO:0000259" key="3">
    <source>
        <dbReference type="Pfam" id="PF13476"/>
    </source>
</evidence>
<feature type="transmembrane region" description="Helical" evidence="2">
    <location>
        <begin position="324"/>
        <end position="343"/>
    </location>
</feature>
<keyword evidence="2" id="KW-0812">Transmembrane</keyword>
<reference evidence="4" key="1">
    <citation type="journal article" date="2020" name="mSystems">
        <title>Genome- and Community-Level Interaction Insights into Carbon Utilization and Element Cycling Functions of Hydrothermarchaeota in Hydrothermal Sediment.</title>
        <authorList>
            <person name="Zhou Z."/>
            <person name="Liu Y."/>
            <person name="Xu W."/>
            <person name="Pan J."/>
            <person name="Luo Z.H."/>
            <person name="Li M."/>
        </authorList>
    </citation>
    <scope>NUCLEOTIDE SEQUENCE [LARGE SCALE GENOMIC DNA]</scope>
    <source>
        <strain evidence="4">SpSt-258</strain>
    </source>
</reference>
<feature type="coiled-coil region" evidence="1">
    <location>
        <begin position="478"/>
        <end position="566"/>
    </location>
</feature>
<feature type="coiled-coil region" evidence="1">
    <location>
        <begin position="241"/>
        <end position="275"/>
    </location>
</feature>
<accession>A0A7V0Z5M8</accession>
<dbReference type="Gene3D" id="3.40.50.300">
    <property type="entry name" value="P-loop containing nucleotide triphosphate hydrolases"/>
    <property type="match status" value="2"/>
</dbReference>
<feature type="coiled-coil region" evidence="1">
    <location>
        <begin position="372"/>
        <end position="422"/>
    </location>
</feature>